<accession>A0A512J7L1</accession>
<protein>
    <submittedName>
        <fullName evidence="2">Uncharacterized protein</fullName>
    </submittedName>
</protein>
<dbReference type="AlphaFoldDB" id="A0A512J7L1"/>
<keyword evidence="5" id="KW-1185">Reference proteome</keyword>
<reference evidence="3" key="1">
    <citation type="journal article" date="2014" name="Int. J. Syst. Evol. Microbiol.">
        <title>Complete genome of a new Firmicutes species belonging to the dominant human colonic microbiota ('Ruminococcus bicirculans') reveals two chromosomes and a selective capacity to utilize plant glucans.</title>
        <authorList>
            <consortium name="NISC Comparative Sequencing Program"/>
            <person name="Wegmann U."/>
            <person name="Louis P."/>
            <person name="Goesmann A."/>
            <person name="Henrissat B."/>
            <person name="Duncan S.H."/>
            <person name="Flint H.J."/>
        </authorList>
    </citation>
    <scope>NUCLEOTIDE SEQUENCE</scope>
    <source>
        <strain evidence="3">NBRC 107715</strain>
    </source>
</reference>
<reference evidence="2 4" key="3">
    <citation type="submission" date="2019-07" db="EMBL/GenBank/DDBJ databases">
        <title>Whole genome shotgun sequence of Methylobacterium oxalidis NBRC 107715.</title>
        <authorList>
            <person name="Hosoyama A."/>
            <person name="Uohara A."/>
            <person name="Ohji S."/>
            <person name="Ichikawa N."/>
        </authorList>
    </citation>
    <scope>NUCLEOTIDE SEQUENCE [LARGE SCALE GENOMIC DNA]</scope>
    <source>
        <strain evidence="2 4">NBRC 107715</strain>
    </source>
</reference>
<dbReference type="EMBL" id="BSPK01000001">
    <property type="protein sequence ID" value="GLS61659.1"/>
    <property type="molecule type" value="Genomic_DNA"/>
</dbReference>
<gene>
    <name evidence="3" type="ORF">GCM10007888_00400</name>
    <name evidence="2" type="ORF">MOX02_39300</name>
</gene>
<name>A0A512J7L1_9HYPH</name>
<dbReference type="EMBL" id="BJZU01000082">
    <property type="protein sequence ID" value="GEP05892.1"/>
    <property type="molecule type" value="Genomic_DNA"/>
</dbReference>
<evidence type="ECO:0000313" key="3">
    <source>
        <dbReference type="EMBL" id="GLS61659.1"/>
    </source>
</evidence>
<organism evidence="2 4">
    <name type="scientific">Methylobacterium oxalidis</name>
    <dbReference type="NCBI Taxonomy" id="944322"/>
    <lineage>
        <taxon>Bacteria</taxon>
        <taxon>Pseudomonadati</taxon>
        <taxon>Pseudomonadota</taxon>
        <taxon>Alphaproteobacteria</taxon>
        <taxon>Hyphomicrobiales</taxon>
        <taxon>Methylobacteriaceae</taxon>
        <taxon>Methylobacterium</taxon>
    </lineage>
</organism>
<dbReference type="Proteomes" id="UP001156856">
    <property type="component" value="Unassembled WGS sequence"/>
</dbReference>
<comment type="caution">
    <text evidence="2">The sequence shown here is derived from an EMBL/GenBank/DDBJ whole genome shotgun (WGS) entry which is preliminary data.</text>
</comment>
<evidence type="ECO:0000313" key="4">
    <source>
        <dbReference type="Proteomes" id="UP000321960"/>
    </source>
</evidence>
<evidence type="ECO:0000256" key="1">
    <source>
        <dbReference type="SAM" id="MobiDB-lite"/>
    </source>
</evidence>
<sequence length="60" mass="6544">MRALNVSSEMRDFAAAVAKRFVEAASAALKGAERLIEGAMPSPQPVPVPVRVRGRRDPRR</sequence>
<proteinExistence type="predicted"/>
<evidence type="ECO:0000313" key="5">
    <source>
        <dbReference type="Proteomes" id="UP001156856"/>
    </source>
</evidence>
<reference evidence="3" key="4">
    <citation type="submission" date="2023-01" db="EMBL/GenBank/DDBJ databases">
        <title>Draft genome sequence of Methylobacterium oxalidis strain NBRC 107715.</title>
        <authorList>
            <person name="Sun Q."/>
            <person name="Mori K."/>
        </authorList>
    </citation>
    <scope>NUCLEOTIDE SEQUENCE</scope>
    <source>
        <strain evidence="3">NBRC 107715</strain>
    </source>
</reference>
<dbReference type="Proteomes" id="UP000321960">
    <property type="component" value="Unassembled WGS sequence"/>
</dbReference>
<evidence type="ECO:0000313" key="2">
    <source>
        <dbReference type="EMBL" id="GEP05892.1"/>
    </source>
</evidence>
<feature type="region of interest" description="Disordered" evidence="1">
    <location>
        <begin position="39"/>
        <end position="60"/>
    </location>
</feature>
<reference evidence="5" key="2">
    <citation type="journal article" date="2019" name="Int. J. Syst. Evol. Microbiol.">
        <title>The Global Catalogue of Microorganisms (GCM) 10K type strain sequencing project: providing services to taxonomists for standard genome sequencing and annotation.</title>
        <authorList>
            <consortium name="The Broad Institute Genomics Platform"/>
            <consortium name="The Broad Institute Genome Sequencing Center for Infectious Disease"/>
            <person name="Wu L."/>
            <person name="Ma J."/>
        </authorList>
    </citation>
    <scope>NUCLEOTIDE SEQUENCE [LARGE SCALE GENOMIC DNA]</scope>
    <source>
        <strain evidence="5">NBRC 107715</strain>
    </source>
</reference>